<proteinExistence type="predicted"/>
<protein>
    <submittedName>
        <fullName evidence="4">Uncharacterized protein C7orf50 homolog</fullName>
    </submittedName>
</protein>
<dbReference type="KEGG" id="cvn:111120291"/>
<feature type="non-terminal residue" evidence="4">
    <location>
        <position position="1"/>
    </location>
</feature>
<feature type="compositionally biased region" description="Basic and acidic residues" evidence="1">
    <location>
        <begin position="1"/>
        <end position="13"/>
    </location>
</feature>
<sequence length="134" mass="15712">NSGDKPDDAEVKKTPKSKKKKKKEKNVNENDQPTLDPEQKADKLASEYLKQWSSDRKSWKFQKVRQVWLLKHMYNSEQVNSDDFEILLQYLDGLKGKSREVTVKQAEKIIEEDDENATDETKTERARQIVQLLC</sequence>
<evidence type="ECO:0000313" key="4">
    <source>
        <dbReference type="RefSeq" id="XP_022316725.1"/>
    </source>
</evidence>
<dbReference type="RefSeq" id="XP_022316725.1">
    <property type="nucleotide sequence ID" value="XM_022461017.1"/>
</dbReference>
<name>A0A8B8CLS0_CRAVI</name>
<reference evidence="4" key="1">
    <citation type="submission" date="2025-08" db="UniProtKB">
        <authorList>
            <consortium name="RefSeq"/>
        </authorList>
    </citation>
    <scope>IDENTIFICATION</scope>
    <source>
        <tissue evidence="4">Whole sample</tissue>
    </source>
</reference>
<evidence type="ECO:0000259" key="2">
    <source>
        <dbReference type="Pfam" id="PF10180"/>
    </source>
</evidence>
<dbReference type="InterPro" id="IPR019327">
    <property type="entry name" value="WKF"/>
</dbReference>
<accession>A0A8B8CLS0</accession>
<organism evidence="3 4">
    <name type="scientific">Crassostrea virginica</name>
    <name type="common">Eastern oyster</name>
    <dbReference type="NCBI Taxonomy" id="6565"/>
    <lineage>
        <taxon>Eukaryota</taxon>
        <taxon>Metazoa</taxon>
        <taxon>Spiralia</taxon>
        <taxon>Lophotrochozoa</taxon>
        <taxon>Mollusca</taxon>
        <taxon>Bivalvia</taxon>
        <taxon>Autobranchia</taxon>
        <taxon>Pteriomorphia</taxon>
        <taxon>Ostreida</taxon>
        <taxon>Ostreoidea</taxon>
        <taxon>Ostreidae</taxon>
        <taxon>Crassostrea</taxon>
    </lineage>
</organism>
<gene>
    <name evidence="4" type="primary">LOC111120291</name>
</gene>
<evidence type="ECO:0000313" key="3">
    <source>
        <dbReference type="Proteomes" id="UP000694844"/>
    </source>
</evidence>
<dbReference type="Pfam" id="PF10180">
    <property type="entry name" value="WKF"/>
    <property type="match status" value="1"/>
</dbReference>
<evidence type="ECO:0000256" key="1">
    <source>
        <dbReference type="SAM" id="MobiDB-lite"/>
    </source>
</evidence>
<feature type="compositionally biased region" description="Basic residues" evidence="1">
    <location>
        <begin position="14"/>
        <end position="24"/>
    </location>
</feature>
<keyword evidence="3" id="KW-1185">Reference proteome</keyword>
<feature type="domain" description="WKF" evidence="2">
    <location>
        <begin position="47"/>
        <end position="109"/>
    </location>
</feature>
<dbReference type="AlphaFoldDB" id="A0A8B8CLS0"/>
<dbReference type="GeneID" id="111120291"/>
<feature type="region of interest" description="Disordered" evidence="1">
    <location>
        <begin position="1"/>
        <end position="40"/>
    </location>
</feature>
<dbReference type="Proteomes" id="UP000694844">
    <property type="component" value="Chromosome 2"/>
</dbReference>
<dbReference type="OrthoDB" id="10261563at2759"/>
<dbReference type="PANTHER" id="PTHR22306">
    <property type="entry name" value="CHROMOSOME 7 OPEN READING FRAME 50"/>
    <property type="match status" value="1"/>
</dbReference>
<dbReference type="PANTHER" id="PTHR22306:SF2">
    <property type="entry name" value="CHROMOSOME 7 OPEN READING FRAME 50"/>
    <property type="match status" value="1"/>
</dbReference>